<dbReference type="EMBL" id="BPLQ01003808">
    <property type="protein sequence ID" value="GIY03384.1"/>
    <property type="molecule type" value="Genomic_DNA"/>
</dbReference>
<dbReference type="Proteomes" id="UP001054837">
    <property type="component" value="Unassembled WGS sequence"/>
</dbReference>
<accession>A0AAV4Q4M8</accession>
<keyword evidence="2" id="KW-1185">Reference proteome</keyword>
<name>A0AAV4Q4M8_9ARAC</name>
<gene>
    <name evidence="1" type="ORF">CDAR_280171</name>
</gene>
<reference evidence="1 2" key="1">
    <citation type="submission" date="2021-06" db="EMBL/GenBank/DDBJ databases">
        <title>Caerostris darwini draft genome.</title>
        <authorList>
            <person name="Kono N."/>
            <person name="Arakawa K."/>
        </authorList>
    </citation>
    <scope>NUCLEOTIDE SEQUENCE [LARGE SCALE GENOMIC DNA]</scope>
</reference>
<proteinExistence type="predicted"/>
<organism evidence="1 2">
    <name type="scientific">Caerostris darwini</name>
    <dbReference type="NCBI Taxonomy" id="1538125"/>
    <lineage>
        <taxon>Eukaryota</taxon>
        <taxon>Metazoa</taxon>
        <taxon>Ecdysozoa</taxon>
        <taxon>Arthropoda</taxon>
        <taxon>Chelicerata</taxon>
        <taxon>Arachnida</taxon>
        <taxon>Araneae</taxon>
        <taxon>Araneomorphae</taxon>
        <taxon>Entelegynae</taxon>
        <taxon>Araneoidea</taxon>
        <taxon>Araneidae</taxon>
        <taxon>Caerostris</taxon>
    </lineage>
</organism>
<comment type="caution">
    <text evidence="1">The sequence shown here is derived from an EMBL/GenBank/DDBJ whole genome shotgun (WGS) entry which is preliminary data.</text>
</comment>
<evidence type="ECO:0000313" key="2">
    <source>
        <dbReference type="Proteomes" id="UP001054837"/>
    </source>
</evidence>
<dbReference type="AlphaFoldDB" id="A0AAV4Q4M8"/>
<evidence type="ECO:0000313" key="1">
    <source>
        <dbReference type="EMBL" id="GIY03384.1"/>
    </source>
</evidence>
<protein>
    <submittedName>
        <fullName evidence="1">Uncharacterized protein</fullName>
    </submittedName>
</protein>
<sequence length="88" mass="9930">MAYKDPHSEQGAKVVIHDQFPVPITSFTYSSNLKGIISDSEGKNLPYIFPSVNGKIVFPTHLPHPHLLHPPPHHPMGCFRSLYELFLL</sequence>